<keyword evidence="2" id="KW-1185">Reference proteome</keyword>
<evidence type="ECO:0000313" key="2">
    <source>
        <dbReference type="Proteomes" id="UP000299102"/>
    </source>
</evidence>
<evidence type="ECO:0000313" key="1">
    <source>
        <dbReference type="EMBL" id="GBP12275.1"/>
    </source>
</evidence>
<dbReference type="AlphaFoldDB" id="A0A4C1TDT0"/>
<gene>
    <name evidence="1" type="ORF">EVAR_67957_1</name>
</gene>
<dbReference type="Proteomes" id="UP000299102">
    <property type="component" value="Unassembled WGS sequence"/>
</dbReference>
<reference evidence="1 2" key="1">
    <citation type="journal article" date="2019" name="Commun. Biol.">
        <title>The bagworm genome reveals a unique fibroin gene that provides high tensile strength.</title>
        <authorList>
            <person name="Kono N."/>
            <person name="Nakamura H."/>
            <person name="Ohtoshi R."/>
            <person name="Tomita M."/>
            <person name="Numata K."/>
            <person name="Arakawa K."/>
        </authorList>
    </citation>
    <scope>NUCLEOTIDE SEQUENCE [LARGE SCALE GENOMIC DNA]</scope>
</reference>
<dbReference type="EMBL" id="BGZK01005053">
    <property type="protein sequence ID" value="GBP12275.1"/>
    <property type="molecule type" value="Genomic_DNA"/>
</dbReference>
<accession>A0A4C1TDT0</accession>
<protein>
    <submittedName>
        <fullName evidence="1">Uncharacterized protein</fullName>
    </submittedName>
</protein>
<comment type="caution">
    <text evidence="1">The sequence shown here is derived from an EMBL/GenBank/DDBJ whole genome shotgun (WGS) entry which is preliminary data.</text>
</comment>
<organism evidence="1 2">
    <name type="scientific">Eumeta variegata</name>
    <name type="common">Bagworm moth</name>
    <name type="synonym">Eumeta japonica</name>
    <dbReference type="NCBI Taxonomy" id="151549"/>
    <lineage>
        <taxon>Eukaryota</taxon>
        <taxon>Metazoa</taxon>
        <taxon>Ecdysozoa</taxon>
        <taxon>Arthropoda</taxon>
        <taxon>Hexapoda</taxon>
        <taxon>Insecta</taxon>
        <taxon>Pterygota</taxon>
        <taxon>Neoptera</taxon>
        <taxon>Endopterygota</taxon>
        <taxon>Lepidoptera</taxon>
        <taxon>Glossata</taxon>
        <taxon>Ditrysia</taxon>
        <taxon>Tineoidea</taxon>
        <taxon>Psychidae</taxon>
        <taxon>Oiketicinae</taxon>
        <taxon>Eumeta</taxon>
    </lineage>
</organism>
<name>A0A4C1TDT0_EUMVA</name>
<proteinExistence type="predicted"/>
<sequence length="237" mass="27397">MQESRKQIESIYRRVLKVTSALSTVSEDIACVIAGLLPSAVLAEEGQALYWRKKRLSCPEEFRTEEQQNSTYRWHVLWDAAMKDRWTYRLIPQVYKWLNWKQGNVNYNLTQMVPGHRCFRAYLHKFMKHKVSEYQNCPGIIGDAEYVFFTCACLNLQRNTLGTALDEKIRLKTTVEKMLSSTAAWDTFVQYNARNSAAMKLVTKASQLREIGTQGQKKESRSVKLAHSQAFQSGKVL</sequence>
<dbReference type="OrthoDB" id="415822at2759"/>